<dbReference type="AlphaFoldDB" id="A0AAV8A3E5"/>
<dbReference type="PANTHER" id="PTHR45774">
    <property type="entry name" value="BTB/POZ DOMAIN-CONTAINING"/>
    <property type="match status" value="1"/>
</dbReference>
<dbReference type="EMBL" id="JANTQA010000016">
    <property type="protein sequence ID" value="KAJ3447078.1"/>
    <property type="molecule type" value="Genomic_DNA"/>
</dbReference>
<dbReference type="InterPro" id="IPR011333">
    <property type="entry name" value="SKP1/BTB/POZ_sf"/>
</dbReference>
<organism evidence="2 3">
    <name type="scientific">Anaeramoeba flamelloides</name>
    <dbReference type="NCBI Taxonomy" id="1746091"/>
    <lineage>
        <taxon>Eukaryota</taxon>
        <taxon>Metamonada</taxon>
        <taxon>Anaeramoebidae</taxon>
        <taxon>Anaeramoeba</taxon>
    </lineage>
</organism>
<dbReference type="SUPFAM" id="SSF54695">
    <property type="entry name" value="POZ domain"/>
    <property type="match status" value="1"/>
</dbReference>
<proteinExistence type="predicted"/>
<dbReference type="SMART" id="SM00225">
    <property type="entry name" value="BTB"/>
    <property type="match status" value="1"/>
</dbReference>
<feature type="domain" description="BTB" evidence="1">
    <location>
        <begin position="15"/>
        <end position="99"/>
    </location>
</feature>
<name>A0AAV8A3E5_9EUKA</name>
<protein>
    <submittedName>
        <fullName evidence="2">Btb (Poz) domain-containing 2a-related</fullName>
    </submittedName>
</protein>
<gene>
    <name evidence="2" type="ORF">M0812_07295</name>
</gene>
<dbReference type="Proteomes" id="UP001146793">
    <property type="component" value="Unassembled WGS sequence"/>
</dbReference>
<dbReference type="Pfam" id="PF00651">
    <property type="entry name" value="BTB"/>
    <property type="match status" value="1"/>
</dbReference>
<dbReference type="Gene3D" id="3.30.710.10">
    <property type="entry name" value="Potassium Channel Kv1.1, Chain A"/>
    <property type="match status" value="1"/>
</dbReference>
<accession>A0AAV8A3E5</accession>
<dbReference type="InterPro" id="IPR000210">
    <property type="entry name" value="BTB/POZ_dom"/>
</dbReference>
<comment type="caution">
    <text evidence="2">The sequence shown here is derived from an EMBL/GenBank/DDBJ whole genome shotgun (WGS) entry which is preliminary data.</text>
</comment>
<reference evidence="2" key="1">
    <citation type="submission" date="2022-08" db="EMBL/GenBank/DDBJ databases">
        <title>Novel sulphate-reducing endosymbionts in the free-living metamonad Anaeramoeba.</title>
        <authorList>
            <person name="Jerlstrom-Hultqvist J."/>
            <person name="Cepicka I."/>
            <person name="Gallot-Lavallee L."/>
            <person name="Salas-Leiva D."/>
            <person name="Curtis B.A."/>
            <person name="Zahonova K."/>
            <person name="Pipaliya S."/>
            <person name="Dacks J."/>
            <person name="Roger A.J."/>
        </authorList>
    </citation>
    <scope>NUCLEOTIDE SEQUENCE</scope>
    <source>
        <strain evidence="2">Busselton2</strain>
    </source>
</reference>
<dbReference type="PANTHER" id="PTHR45774:SF3">
    <property type="entry name" value="BTB (POZ) DOMAIN-CONTAINING 2B-RELATED"/>
    <property type="match status" value="1"/>
</dbReference>
<sequence length="507" mass="56866">MDEVLKSLINNSDFADVKFRVGTKKQTVYGHQLILGLSSVFWKRLFYDQLTKLPQRNNGKEGGQSIVQPMIQIDLPDVTMEIFLIILEHCYTRKSNLSQQTCLPVYEISLRLGIPELAERCLEYISQNLSVENCLLVLDRSNLNSDTVRERALNFVERSRDVLAQTNCLSQLRDETINSIVNCKALKVSEIVLFDRLFERGIHILRRNGETILPEKLQQYIGMHLNFFRFELLSQKSLQRVANSGILNKEQLNNLTLALKKLGNSPGRDRSRSMKSRDSIKVLLLAADDSKEFRDDVKLSIQSTGIKHVDIINAHQESPSISTMLSYDSIFVYSGFDFKNPVLVGKRLATYVESGRGLVICTCTTMIKGSDYCGKLKGRIINDGFIPIAKGNYLSGKQINLGSFISEHDIMNGVKSFDGGEDSGHIESKTEEQSSSVKVIANWKDGNILVSTSKLKENFGSVVALNLWPVSSMALAQSTGNPNHNLWNRKTDGALLMANSVEYVANN</sequence>
<evidence type="ECO:0000313" key="2">
    <source>
        <dbReference type="EMBL" id="KAJ3447078.1"/>
    </source>
</evidence>
<evidence type="ECO:0000259" key="1">
    <source>
        <dbReference type="PROSITE" id="PS50097"/>
    </source>
</evidence>
<dbReference type="PROSITE" id="PS50097">
    <property type="entry name" value="BTB"/>
    <property type="match status" value="1"/>
</dbReference>
<evidence type="ECO:0000313" key="3">
    <source>
        <dbReference type="Proteomes" id="UP001146793"/>
    </source>
</evidence>